<dbReference type="AlphaFoldDB" id="A0A2H0A463"/>
<evidence type="ECO:0008006" key="3">
    <source>
        <dbReference type="Google" id="ProtNLM"/>
    </source>
</evidence>
<protein>
    <recommendedName>
        <fullName evidence="3">DUF3800 domain-containing protein</fullName>
    </recommendedName>
</protein>
<dbReference type="Pfam" id="PF12686">
    <property type="entry name" value="DUF3800"/>
    <property type="match status" value="1"/>
</dbReference>
<gene>
    <name evidence="1" type="ORF">COX18_07645</name>
</gene>
<evidence type="ECO:0000313" key="2">
    <source>
        <dbReference type="Proteomes" id="UP000231067"/>
    </source>
</evidence>
<dbReference type="EMBL" id="PCSH01000134">
    <property type="protein sequence ID" value="PIP40156.1"/>
    <property type="molecule type" value="Genomic_DNA"/>
</dbReference>
<organism evidence="1 2">
    <name type="scientific">Candidatus Desantisbacteria bacterium CG23_combo_of_CG06-09_8_20_14_all_40_23</name>
    <dbReference type="NCBI Taxonomy" id="1974550"/>
    <lineage>
        <taxon>Bacteria</taxon>
        <taxon>Candidatus Desantisiibacteriota</taxon>
    </lineage>
</organism>
<evidence type="ECO:0000313" key="1">
    <source>
        <dbReference type="EMBL" id="PIP40156.1"/>
    </source>
</evidence>
<reference evidence="1 2" key="1">
    <citation type="submission" date="2017-09" db="EMBL/GenBank/DDBJ databases">
        <title>Depth-based differentiation of microbial function through sediment-hosted aquifers and enrichment of novel symbionts in the deep terrestrial subsurface.</title>
        <authorList>
            <person name="Probst A.J."/>
            <person name="Ladd B."/>
            <person name="Jarett J.K."/>
            <person name="Geller-Mcgrath D.E."/>
            <person name="Sieber C.M."/>
            <person name="Emerson J.B."/>
            <person name="Anantharaman K."/>
            <person name="Thomas B.C."/>
            <person name="Malmstrom R."/>
            <person name="Stieglmeier M."/>
            <person name="Klingl A."/>
            <person name="Woyke T."/>
            <person name="Ryan C.M."/>
            <person name="Banfield J.F."/>
        </authorList>
    </citation>
    <scope>NUCLEOTIDE SEQUENCE [LARGE SCALE GENOMIC DNA]</scope>
    <source>
        <strain evidence="1">CG23_combo_of_CG06-09_8_20_14_all_40_23</strain>
    </source>
</reference>
<proteinExistence type="predicted"/>
<sequence length="208" mass="24485">MLVFLDDSGDPGFKIGKGSSNVFVIVLIIFDDHLEAEETALKIERLRRELGKDDRFEFKFNKCSGVIRCHFLSTVADCKFRIRAIVMEKEKIYGKELRKNKESFYAYTIKTVLKHNNGTIIDARLKMDGHGERKFRREFLAYLRQELNRSDKKIIAHFEFVDSKKNVLIQLADMVAGAIYRFFSNKTDANIYREIIKRREEDVWIFGR</sequence>
<dbReference type="InterPro" id="IPR024524">
    <property type="entry name" value="DUF3800"/>
</dbReference>
<accession>A0A2H0A463</accession>
<comment type="caution">
    <text evidence="1">The sequence shown here is derived from an EMBL/GenBank/DDBJ whole genome shotgun (WGS) entry which is preliminary data.</text>
</comment>
<name>A0A2H0A463_9BACT</name>
<dbReference type="Proteomes" id="UP000231067">
    <property type="component" value="Unassembled WGS sequence"/>
</dbReference>